<dbReference type="Pfam" id="PF23473">
    <property type="entry name" value="LysM3_LYK4_5"/>
    <property type="match status" value="1"/>
</dbReference>
<evidence type="ECO:0000256" key="7">
    <source>
        <dbReference type="ARBA" id="ARBA00022989"/>
    </source>
</evidence>
<reference evidence="13 14" key="1">
    <citation type="journal article" date="2021" name="Nat. Commun.">
        <title>Incipient diploidization of the medicinal plant Perilla within 10,000 years.</title>
        <authorList>
            <person name="Zhang Y."/>
            <person name="Shen Q."/>
            <person name="Leng L."/>
            <person name="Zhang D."/>
            <person name="Chen S."/>
            <person name="Shi Y."/>
            <person name="Ning Z."/>
            <person name="Chen S."/>
        </authorList>
    </citation>
    <scope>NUCLEOTIDE SEQUENCE [LARGE SCALE GENOMIC DNA]</scope>
    <source>
        <strain evidence="14">cv. PC099</strain>
    </source>
</reference>
<evidence type="ECO:0000256" key="5">
    <source>
        <dbReference type="ARBA" id="ARBA00022741"/>
    </source>
</evidence>
<proteinExistence type="predicted"/>
<evidence type="ECO:0000256" key="8">
    <source>
        <dbReference type="ARBA" id="ARBA00023136"/>
    </source>
</evidence>
<dbReference type="Pfam" id="PF23446">
    <property type="entry name" value="LysM1_NFP_LYK"/>
    <property type="match status" value="1"/>
</dbReference>
<feature type="chain" id="PRO_5042281920" description="Protein kinase domain-containing protein" evidence="11">
    <location>
        <begin position="24"/>
        <end position="610"/>
    </location>
</feature>
<dbReference type="Gene3D" id="3.10.350.10">
    <property type="entry name" value="LysM domain"/>
    <property type="match status" value="1"/>
</dbReference>
<dbReference type="InterPro" id="IPR056563">
    <property type="entry name" value="LysM3_LYK4_5"/>
</dbReference>
<keyword evidence="2" id="KW-1003">Cell membrane</keyword>
<comment type="caution">
    <text evidence="13">The sequence shown here is derived from an EMBL/GenBank/DDBJ whole genome shotgun (WGS) entry which is preliminary data.</text>
</comment>
<dbReference type="Pfam" id="PF23472">
    <property type="entry name" value="LysM2_CERK1_LYK3_4_5"/>
    <property type="match status" value="1"/>
</dbReference>
<dbReference type="PROSITE" id="PS50011">
    <property type="entry name" value="PROTEIN_KINASE_DOM"/>
    <property type="match status" value="1"/>
</dbReference>
<evidence type="ECO:0000256" key="4">
    <source>
        <dbReference type="ARBA" id="ARBA00022729"/>
    </source>
</evidence>
<name>A0AAD4JE48_PERFH</name>
<dbReference type="PANTHER" id="PTHR45927:SF5">
    <property type="entry name" value="PROTEIN KINASE DOMAIN-CONTAINING PROTEIN"/>
    <property type="match status" value="1"/>
</dbReference>
<dbReference type="EMBL" id="SDAM02000073">
    <property type="protein sequence ID" value="KAH6832154.1"/>
    <property type="molecule type" value="Genomic_DNA"/>
</dbReference>
<dbReference type="Proteomes" id="UP001190926">
    <property type="component" value="Unassembled WGS sequence"/>
</dbReference>
<keyword evidence="6" id="KW-0067">ATP-binding</keyword>
<evidence type="ECO:0000256" key="2">
    <source>
        <dbReference type="ARBA" id="ARBA00022475"/>
    </source>
</evidence>
<organism evidence="13 14">
    <name type="scientific">Perilla frutescens var. hirtella</name>
    <name type="common">Perilla citriodora</name>
    <name type="synonym">Perilla setoyensis</name>
    <dbReference type="NCBI Taxonomy" id="608512"/>
    <lineage>
        <taxon>Eukaryota</taxon>
        <taxon>Viridiplantae</taxon>
        <taxon>Streptophyta</taxon>
        <taxon>Embryophyta</taxon>
        <taxon>Tracheophyta</taxon>
        <taxon>Spermatophyta</taxon>
        <taxon>Magnoliopsida</taxon>
        <taxon>eudicotyledons</taxon>
        <taxon>Gunneridae</taxon>
        <taxon>Pentapetalae</taxon>
        <taxon>asterids</taxon>
        <taxon>lamiids</taxon>
        <taxon>Lamiales</taxon>
        <taxon>Lamiaceae</taxon>
        <taxon>Nepetoideae</taxon>
        <taxon>Elsholtzieae</taxon>
        <taxon>Perilla</taxon>
    </lineage>
</organism>
<keyword evidence="4 11" id="KW-0732">Signal</keyword>
<feature type="domain" description="Protein kinase" evidence="12">
    <location>
        <begin position="310"/>
        <end position="602"/>
    </location>
</feature>
<evidence type="ECO:0000256" key="10">
    <source>
        <dbReference type="SAM" id="Phobius"/>
    </source>
</evidence>
<evidence type="ECO:0000256" key="1">
    <source>
        <dbReference type="ARBA" id="ARBA00004162"/>
    </source>
</evidence>
<accession>A0AAD4JE48</accession>
<sequence>MLIMSKNLFKFLVMLLTLSSSKSQGQQQYSGNSVMNCDESDETGPSPSFLYTCNVEKPSCKAYLMFRTQPPYLSVSSISNLTSSDPMELSRINNISTSEILPPDNVVFVPVSCSCSGQYYRANTSYKCSNETYFTIANKTYQGLTSCNELKRENPYGELELVPGLNLHVPLRCACPTEEEIANGTKFLLTFLITWHDSVPEISRKFNVSVQSVAAANGFSVENPEIYPFTTILIPLATEPHGAQLRWSFPISFPYSAVPHVKSYNWLRVGVGTGAALAILCFALLLGFLNFKKKKTTEASGRLKDRLPEQFLDKVVGIGEILKIFKYDEIEAATDNFSPQKRLSESIYRGILRGNLVAVKKTSTDVSKEIKILSNLNHFNLISLYGVCEHDGVFYLVYEYLEEGSLKEWLCRENSSSFAHSWSHRILIALDVASGLDYLHNFTAPAHVHKDISSRNILLNRDLRAKIANFSLARENVNSHSSYVVGEKGYMAPEYVEAGEVSPKVDVYAFGVVLLELITGRGAVFVQDGEEVLLSKAAIEAEVNELIDPRLQVKNPLGYAIDQSEVGSRLLRLSIACLNPEPSSRLSMDEVVKGLMKIQPDIYNPQSFSI</sequence>
<evidence type="ECO:0000313" key="14">
    <source>
        <dbReference type="Proteomes" id="UP001190926"/>
    </source>
</evidence>
<dbReference type="GO" id="GO:0005886">
    <property type="term" value="C:plasma membrane"/>
    <property type="evidence" value="ECO:0007669"/>
    <property type="project" value="UniProtKB-SubCell"/>
</dbReference>
<dbReference type="GO" id="GO:0004672">
    <property type="term" value="F:protein kinase activity"/>
    <property type="evidence" value="ECO:0007669"/>
    <property type="project" value="InterPro"/>
</dbReference>
<feature type="signal peptide" evidence="11">
    <location>
        <begin position="1"/>
        <end position="23"/>
    </location>
</feature>
<keyword evidence="8 10" id="KW-0472">Membrane</keyword>
<keyword evidence="3 10" id="KW-0812">Transmembrane</keyword>
<keyword evidence="14" id="KW-1185">Reference proteome</keyword>
<protein>
    <recommendedName>
        <fullName evidence="12">Protein kinase domain-containing protein</fullName>
    </recommendedName>
</protein>
<dbReference type="SUPFAM" id="SSF56112">
    <property type="entry name" value="Protein kinase-like (PK-like)"/>
    <property type="match status" value="1"/>
</dbReference>
<keyword evidence="5" id="KW-0547">Nucleotide-binding</keyword>
<keyword evidence="7 10" id="KW-1133">Transmembrane helix</keyword>
<dbReference type="AlphaFoldDB" id="A0AAD4JE48"/>
<dbReference type="InterPro" id="IPR052611">
    <property type="entry name" value="Plant_RLK_LysM"/>
</dbReference>
<dbReference type="InterPro" id="IPR000719">
    <property type="entry name" value="Prot_kinase_dom"/>
</dbReference>
<dbReference type="InterPro" id="IPR056561">
    <property type="entry name" value="NFP_LYK_LysM1"/>
</dbReference>
<dbReference type="InterPro" id="IPR036779">
    <property type="entry name" value="LysM_dom_sf"/>
</dbReference>
<dbReference type="FunFam" id="1.10.510.10:FF:000468">
    <property type="entry name" value="PTI1-like tyrosine-protein kinase 3"/>
    <property type="match status" value="1"/>
</dbReference>
<evidence type="ECO:0000259" key="12">
    <source>
        <dbReference type="PROSITE" id="PS50011"/>
    </source>
</evidence>
<dbReference type="GO" id="GO:0005524">
    <property type="term" value="F:ATP binding"/>
    <property type="evidence" value="ECO:0007669"/>
    <property type="project" value="UniProtKB-KW"/>
</dbReference>
<dbReference type="PANTHER" id="PTHR45927">
    <property type="entry name" value="LYSM-DOMAIN RECEPTOR-LIKE KINASE-RELATED"/>
    <property type="match status" value="1"/>
</dbReference>
<dbReference type="GO" id="GO:0051707">
    <property type="term" value="P:response to other organism"/>
    <property type="evidence" value="ECO:0007669"/>
    <property type="project" value="UniProtKB-ARBA"/>
</dbReference>
<dbReference type="Gene3D" id="1.10.510.10">
    <property type="entry name" value="Transferase(Phosphotransferase) domain 1"/>
    <property type="match status" value="1"/>
</dbReference>
<feature type="transmembrane region" description="Helical" evidence="10">
    <location>
        <begin position="266"/>
        <end position="289"/>
    </location>
</feature>
<dbReference type="Gene3D" id="3.30.200.20">
    <property type="entry name" value="Phosphorylase Kinase, domain 1"/>
    <property type="match status" value="1"/>
</dbReference>
<evidence type="ECO:0000256" key="11">
    <source>
        <dbReference type="SAM" id="SignalP"/>
    </source>
</evidence>
<dbReference type="InterPro" id="IPR011009">
    <property type="entry name" value="Kinase-like_dom_sf"/>
</dbReference>
<dbReference type="InterPro" id="IPR056562">
    <property type="entry name" value="LysM2_CERK1_LYK3_4_5"/>
</dbReference>
<comment type="subcellular location">
    <subcellularLocation>
        <location evidence="1">Cell membrane</location>
        <topology evidence="1">Single-pass membrane protein</topology>
    </subcellularLocation>
</comment>
<gene>
    <name evidence="13" type="ORF">C2S53_007432</name>
</gene>
<evidence type="ECO:0000256" key="9">
    <source>
        <dbReference type="ARBA" id="ARBA00023157"/>
    </source>
</evidence>
<keyword evidence="9" id="KW-1015">Disulfide bond</keyword>
<dbReference type="Pfam" id="PF00069">
    <property type="entry name" value="Pkinase"/>
    <property type="match status" value="1"/>
</dbReference>
<evidence type="ECO:0000256" key="6">
    <source>
        <dbReference type="ARBA" id="ARBA00022840"/>
    </source>
</evidence>
<evidence type="ECO:0000256" key="3">
    <source>
        <dbReference type="ARBA" id="ARBA00022692"/>
    </source>
</evidence>
<evidence type="ECO:0000313" key="13">
    <source>
        <dbReference type="EMBL" id="KAH6832154.1"/>
    </source>
</evidence>